<dbReference type="GeneID" id="58721708"/>
<name>A0ABR6S1X2_ANAVA</name>
<comment type="caution">
    <text evidence="1">The sequence shown here is derived from an EMBL/GenBank/DDBJ whole genome shotgun (WGS) entry which is preliminary data.</text>
</comment>
<reference evidence="1 2" key="1">
    <citation type="submission" date="2019-11" db="EMBL/GenBank/DDBJ databases">
        <title>Comparison of genomes from free-living endosymbiotic cyanobacteria isolated from Azolla.</title>
        <authorList>
            <person name="Thiel T."/>
            <person name="Pratte B."/>
        </authorList>
    </citation>
    <scope>NUCLEOTIDE SEQUENCE [LARGE SCALE GENOMIC DNA]</scope>
    <source>
        <strain evidence="1 2">N2B</strain>
    </source>
</reference>
<evidence type="ECO:0000313" key="1">
    <source>
        <dbReference type="EMBL" id="MBC1300357.1"/>
    </source>
</evidence>
<gene>
    <name evidence="1" type="ORF">GNE12_00310</name>
</gene>
<organism evidence="1 2">
    <name type="scientific">Trichormus variabilis N2B</name>
    <dbReference type="NCBI Taxonomy" id="2681315"/>
    <lineage>
        <taxon>Bacteria</taxon>
        <taxon>Bacillati</taxon>
        <taxon>Cyanobacteriota</taxon>
        <taxon>Cyanophyceae</taxon>
        <taxon>Nostocales</taxon>
        <taxon>Nostocaceae</taxon>
        <taxon>Trichormus</taxon>
    </lineage>
</organism>
<sequence>MTTLPIYYNIAPSKIIVPKEIMEKEFLNLAETEGISVLLKGEFLHKHYKT</sequence>
<protein>
    <submittedName>
        <fullName evidence="1">Uncharacterized protein</fullName>
    </submittedName>
</protein>
<evidence type="ECO:0000313" key="2">
    <source>
        <dbReference type="Proteomes" id="UP000570851"/>
    </source>
</evidence>
<keyword evidence="2" id="KW-1185">Reference proteome</keyword>
<dbReference type="RefSeq" id="WP_153228409.1">
    <property type="nucleotide sequence ID" value="NZ_JACKZP010000001.1"/>
</dbReference>
<dbReference type="EMBL" id="JACKZP010000001">
    <property type="protein sequence ID" value="MBC1300357.1"/>
    <property type="molecule type" value="Genomic_DNA"/>
</dbReference>
<accession>A0ABR6S1X2</accession>
<proteinExistence type="predicted"/>
<dbReference type="Proteomes" id="UP000570851">
    <property type="component" value="Unassembled WGS sequence"/>
</dbReference>